<evidence type="ECO:0000256" key="12">
    <source>
        <dbReference type="ARBA" id="ARBA00030212"/>
    </source>
</evidence>
<comment type="similarity">
    <text evidence="2">Belongs to the complex I NDUFB4 subunit family.</text>
</comment>
<gene>
    <name evidence="15" type="ORF">HF086_009451</name>
</gene>
<keyword evidence="4" id="KW-0813">Transport</keyword>
<name>A0A922MGU8_SPOEX</name>
<reference evidence="15" key="1">
    <citation type="journal article" date="2021" name="G3 (Bethesda)">
        <title>Genome and transcriptome analysis of the beet armyworm Spodoptera exigua reveals targets for pest control. .</title>
        <authorList>
            <person name="Simon S."/>
            <person name="Breeschoten T."/>
            <person name="Jansen H.J."/>
            <person name="Dirks R.P."/>
            <person name="Schranz M.E."/>
            <person name="Ros V.I.D."/>
        </authorList>
    </citation>
    <scope>NUCLEOTIDE SEQUENCE</scope>
    <source>
        <strain evidence="15">TB_SE_WUR_2020</strain>
    </source>
</reference>
<dbReference type="EMBL" id="JACEFF010000510">
    <property type="protein sequence ID" value="KAH9636255.1"/>
    <property type="molecule type" value="Genomic_DNA"/>
</dbReference>
<evidence type="ECO:0000256" key="11">
    <source>
        <dbReference type="ARBA" id="ARBA00023136"/>
    </source>
</evidence>
<dbReference type="InterPro" id="IPR009866">
    <property type="entry name" value="NADH_UbQ_OxRdtase_NDUFB4_su"/>
</dbReference>
<keyword evidence="7" id="KW-0999">Mitochondrion inner membrane</keyword>
<sequence length="115" mass="13863">MANKYGFSDLECKIILDQIERRANYRKEFLKLRTDPCKHSMQAGHVFDKAIQHFLSMKNCQIEHFQVNFGTIRFALLSLAPMFTLGYIFWRTRTDREREIRCGRLKYRDRRNKLA</sequence>
<evidence type="ECO:0000256" key="3">
    <source>
        <dbReference type="ARBA" id="ARBA00018681"/>
    </source>
</evidence>
<dbReference type="Pfam" id="PF07225">
    <property type="entry name" value="NDUF_B4"/>
    <property type="match status" value="1"/>
</dbReference>
<protein>
    <recommendedName>
        <fullName evidence="3">NADH dehydrogenase [ubiquinone] 1 beta subcomplex subunit 4</fullName>
    </recommendedName>
    <alternativeName>
        <fullName evidence="12">Complex I-B15</fullName>
    </alternativeName>
    <alternativeName>
        <fullName evidence="13">NADH-ubiquinone oxidoreductase B15 subunit</fullName>
    </alternativeName>
</protein>
<evidence type="ECO:0000256" key="8">
    <source>
        <dbReference type="ARBA" id="ARBA00022982"/>
    </source>
</evidence>
<keyword evidence="9 14" id="KW-1133">Transmembrane helix</keyword>
<evidence type="ECO:0000256" key="13">
    <source>
        <dbReference type="ARBA" id="ARBA00030987"/>
    </source>
</evidence>
<keyword evidence="5" id="KW-0679">Respiratory chain</keyword>
<feature type="transmembrane region" description="Helical" evidence="14">
    <location>
        <begin position="72"/>
        <end position="90"/>
    </location>
</feature>
<dbReference type="GO" id="GO:0005743">
    <property type="term" value="C:mitochondrial inner membrane"/>
    <property type="evidence" value="ECO:0007669"/>
    <property type="project" value="UniProtKB-SubCell"/>
</dbReference>
<dbReference type="Proteomes" id="UP000814243">
    <property type="component" value="Unassembled WGS sequence"/>
</dbReference>
<keyword evidence="6 14" id="KW-0812">Transmembrane</keyword>
<evidence type="ECO:0000313" key="16">
    <source>
        <dbReference type="Proteomes" id="UP000814243"/>
    </source>
</evidence>
<evidence type="ECO:0000313" key="15">
    <source>
        <dbReference type="EMBL" id="KAH9636255.1"/>
    </source>
</evidence>
<dbReference type="AlphaFoldDB" id="A0A922MGU8"/>
<evidence type="ECO:0000256" key="1">
    <source>
        <dbReference type="ARBA" id="ARBA00004434"/>
    </source>
</evidence>
<proteinExistence type="inferred from homology"/>
<comment type="caution">
    <text evidence="15">The sequence shown here is derived from an EMBL/GenBank/DDBJ whole genome shotgun (WGS) entry which is preliminary data.</text>
</comment>
<evidence type="ECO:0000256" key="6">
    <source>
        <dbReference type="ARBA" id="ARBA00022692"/>
    </source>
</evidence>
<keyword evidence="8" id="KW-0249">Electron transport</keyword>
<keyword evidence="11 14" id="KW-0472">Membrane</keyword>
<evidence type="ECO:0000256" key="10">
    <source>
        <dbReference type="ARBA" id="ARBA00023128"/>
    </source>
</evidence>
<comment type="subcellular location">
    <subcellularLocation>
        <location evidence="1">Mitochondrion inner membrane</location>
        <topology evidence="1">Single-pass membrane protein</topology>
    </subcellularLocation>
</comment>
<evidence type="ECO:0000256" key="14">
    <source>
        <dbReference type="SAM" id="Phobius"/>
    </source>
</evidence>
<evidence type="ECO:0000256" key="5">
    <source>
        <dbReference type="ARBA" id="ARBA00022660"/>
    </source>
</evidence>
<evidence type="ECO:0000256" key="9">
    <source>
        <dbReference type="ARBA" id="ARBA00022989"/>
    </source>
</evidence>
<accession>A0A922MGU8</accession>
<evidence type="ECO:0000256" key="7">
    <source>
        <dbReference type="ARBA" id="ARBA00022792"/>
    </source>
</evidence>
<evidence type="ECO:0000256" key="4">
    <source>
        <dbReference type="ARBA" id="ARBA00022448"/>
    </source>
</evidence>
<organism evidence="15 16">
    <name type="scientific">Spodoptera exigua</name>
    <name type="common">Beet armyworm</name>
    <name type="synonym">Noctua fulgens</name>
    <dbReference type="NCBI Taxonomy" id="7107"/>
    <lineage>
        <taxon>Eukaryota</taxon>
        <taxon>Metazoa</taxon>
        <taxon>Ecdysozoa</taxon>
        <taxon>Arthropoda</taxon>
        <taxon>Hexapoda</taxon>
        <taxon>Insecta</taxon>
        <taxon>Pterygota</taxon>
        <taxon>Neoptera</taxon>
        <taxon>Endopterygota</taxon>
        <taxon>Lepidoptera</taxon>
        <taxon>Glossata</taxon>
        <taxon>Ditrysia</taxon>
        <taxon>Noctuoidea</taxon>
        <taxon>Noctuidae</taxon>
        <taxon>Amphipyrinae</taxon>
        <taxon>Spodoptera</taxon>
    </lineage>
</organism>
<keyword evidence="10" id="KW-0496">Mitochondrion</keyword>
<evidence type="ECO:0000256" key="2">
    <source>
        <dbReference type="ARBA" id="ARBA00007260"/>
    </source>
</evidence>